<evidence type="ECO:0000256" key="3">
    <source>
        <dbReference type="ARBA" id="ARBA00023295"/>
    </source>
</evidence>
<dbReference type="Pfam" id="PF16499">
    <property type="entry name" value="Melibiase_2"/>
    <property type="match status" value="1"/>
</dbReference>
<comment type="similarity">
    <text evidence="1 4">Belongs to the glycosyl hydrolase 27 family.</text>
</comment>
<dbReference type="PANTHER" id="PTHR11452">
    <property type="entry name" value="ALPHA-GALACTOSIDASE/ALPHA-N-ACETYLGALACTOSAMINIDASE"/>
    <property type="match status" value="1"/>
</dbReference>
<evidence type="ECO:0000256" key="2">
    <source>
        <dbReference type="ARBA" id="ARBA00022801"/>
    </source>
</evidence>
<keyword evidence="2 4" id="KW-0378">Hydrolase</keyword>
<gene>
    <name evidence="6" type="ORF">LSH36_7g09038</name>
</gene>
<reference evidence="6" key="1">
    <citation type="journal article" date="2023" name="Mol. Biol. Evol.">
        <title>Third-Generation Sequencing Reveals the Adaptive Role of the Epigenome in Three Deep-Sea Polychaetes.</title>
        <authorList>
            <person name="Perez M."/>
            <person name="Aroh O."/>
            <person name="Sun Y."/>
            <person name="Lan Y."/>
            <person name="Juniper S.K."/>
            <person name="Young C.R."/>
            <person name="Angers B."/>
            <person name="Qian P.Y."/>
        </authorList>
    </citation>
    <scope>NUCLEOTIDE SEQUENCE</scope>
    <source>
        <strain evidence="6">P08H-3</strain>
    </source>
</reference>
<dbReference type="InterPro" id="IPR017853">
    <property type="entry name" value="GH"/>
</dbReference>
<dbReference type="GO" id="GO:0016139">
    <property type="term" value="P:glycoside catabolic process"/>
    <property type="evidence" value="ECO:0007669"/>
    <property type="project" value="TreeGrafter"/>
</dbReference>
<evidence type="ECO:0000256" key="4">
    <source>
        <dbReference type="RuleBase" id="RU361168"/>
    </source>
</evidence>
<dbReference type="GO" id="GO:0009311">
    <property type="term" value="P:oligosaccharide metabolic process"/>
    <property type="evidence" value="ECO:0007669"/>
    <property type="project" value="TreeGrafter"/>
</dbReference>
<protein>
    <recommendedName>
        <fullName evidence="4">Alpha-galactosidase</fullName>
        <ecNumber evidence="4">3.2.1.-</ecNumber>
    </recommendedName>
</protein>
<dbReference type="SUPFAM" id="SSF51445">
    <property type="entry name" value="(Trans)glycosidases"/>
    <property type="match status" value="1"/>
</dbReference>
<keyword evidence="5" id="KW-0732">Signal</keyword>
<comment type="caution">
    <text evidence="6">The sequence shown here is derived from an EMBL/GenBank/DDBJ whole genome shotgun (WGS) entry which is preliminary data.</text>
</comment>
<dbReference type="EMBL" id="JAODUP010000007">
    <property type="protein sequence ID" value="KAK2169752.1"/>
    <property type="molecule type" value="Genomic_DNA"/>
</dbReference>
<dbReference type="Gene3D" id="3.20.20.70">
    <property type="entry name" value="Aldolase class I"/>
    <property type="match status" value="1"/>
</dbReference>
<evidence type="ECO:0000313" key="6">
    <source>
        <dbReference type="EMBL" id="KAK2169752.1"/>
    </source>
</evidence>
<organism evidence="6 7">
    <name type="scientific">Paralvinella palmiformis</name>
    <dbReference type="NCBI Taxonomy" id="53620"/>
    <lineage>
        <taxon>Eukaryota</taxon>
        <taxon>Metazoa</taxon>
        <taxon>Spiralia</taxon>
        <taxon>Lophotrochozoa</taxon>
        <taxon>Annelida</taxon>
        <taxon>Polychaeta</taxon>
        <taxon>Sedentaria</taxon>
        <taxon>Canalipalpata</taxon>
        <taxon>Terebellida</taxon>
        <taxon>Terebelliformia</taxon>
        <taxon>Alvinellidae</taxon>
        <taxon>Paralvinella</taxon>
    </lineage>
</organism>
<dbReference type="InterPro" id="IPR000111">
    <property type="entry name" value="Glyco_hydro_27/36_CS"/>
</dbReference>
<accession>A0AAD9KEF0</accession>
<dbReference type="PRINTS" id="PR00740">
    <property type="entry name" value="GLHYDRLASE27"/>
</dbReference>
<sequence>MLKLMLVVLVARLADTLDNGLGRTPPMGWNDWERFRCNVDCKSDPDHCIGENLFKHTADLFVSEGYKDAGYQYVNMDDCWLAKKRDEQGRLQPDLERFPNGIKGLADYIHSKGLKLGIYEDFGTHTCAGYPGTEYYLQMDAQTFADWEVDYLKLDGCYSNPQSYSDGLYDQF</sequence>
<dbReference type="CDD" id="cd14792">
    <property type="entry name" value="GH27"/>
    <property type="match status" value="1"/>
</dbReference>
<dbReference type="EC" id="3.2.1.-" evidence="4"/>
<evidence type="ECO:0000313" key="7">
    <source>
        <dbReference type="Proteomes" id="UP001208570"/>
    </source>
</evidence>
<dbReference type="InterPro" id="IPR002241">
    <property type="entry name" value="Glyco_hydro_27"/>
</dbReference>
<evidence type="ECO:0000256" key="5">
    <source>
        <dbReference type="SAM" id="SignalP"/>
    </source>
</evidence>
<dbReference type="AlphaFoldDB" id="A0AAD9KEF0"/>
<proteinExistence type="inferred from homology"/>
<keyword evidence="4" id="KW-1015">Disulfide bond</keyword>
<feature type="chain" id="PRO_5041980980" description="Alpha-galactosidase" evidence="5">
    <location>
        <begin position="17"/>
        <end position="172"/>
    </location>
</feature>
<dbReference type="Proteomes" id="UP001208570">
    <property type="component" value="Unassembled WGS sequence"/>
</dbReference>
<feature type="signal peptide" evidence="5">
    <location>
        <begin position="1"/>
        <end position="16"/>
    </location>
</feature>
<dbReference type="PROSITE" id="PS00512">
    <property type="entry name" value="ALPHA_GALACTOSIDASE"/>
    <property type="match status" value="1"/>
</dbReference>
<dbReference type="InterPro" id="IPR013785">
    <property type="entry name" value="Aldolase_TIM"/>
</dbReference>
<comment type="subunit">
    <text evidence="4">Homodimer.</text>
</comment>
<dbReference type="GO" id="GO:0004557">
    <property type="term" value="F:alpha-galactosidase activity"/>
    <property type="evidence" value="ECO:0007669"/>
    <property type="project" value="TreeGrafter"/>
</dbReference>
<keyword evidence="3 4" id="KW-0326">Glycosidase</keyword>
<dbReference type="PANTHER" id="PTHR11452:SF83">
    <property type="entry name" value="ALPHA-GALACTOSIDASE"/>
    <property type="match status" value="1"/>
</dbReference>
<keyword evidence="7" id="KW-1185">Reference proteome</keyword>
<name>A0AAD9KEF0_9ANNE</name>
<dbReference type="GO" id="GO:0005737">
    <property type="term" value="C:cytoplasm"/>
    <property type="evidence" value="ECO:0007669"/>
    <property type="project" value="TreeGrafter"/>
</dbReference>
<evidence type="ECO:0000256" key="1">
    <source>
        <dbReference type="ARBA" id="ARBA00009743"/>
    </source>
</evidence>